<comment type="catalytic activity">
    <reaction evidence="10">
        <text>a very-long-chain acyl-CoA + malonyl-CoA + H(+) = a very-long-chain 3-oxoacyl-CoA + CO2 + CoA</text>
        <dbReference type="Rhea" id="RHEA:32727"/>
        <dbReference type="ChEBI" id="CHEBI:15378"/>
        <dbReference type="ChEBI" id="CHEBI:16526"/>
        <dbReference type="ChEBI" id="CHEBI:57287"/>
        <dbReference type="ChEBI" id="CHEBI:57384"/>
        <dbReference type="ChEBI" id="CHEBI:90725"/>
        <dbReference type="ChEBI" id="CHEBI:90736"/>
        <dbReference type="EC" id="2.3.1.199"/>
    </reaction>
</comment>
<feature type="transmembrane region" description="Helical" evidence="10">
    <location>
        <begin position="20"/>
        <end position="42"/>
    </location>
</feature>
<keyword evidence="12" id="KW-1185">Reference proteome</keyword>
<dbReference type="GO" id="GO:0042761">
    <property type="term" value="P:very long-chain fatty acid biosynthetic process"/>
    <property type="evidence" value="ECO:0007669"/>
    <property type="project" value="TreeGrafter"/>
</dbReference>
<evidence type="ECO:0000256" key="8">
    <source>
        <dbReference type="ARBA" id="ARBA00023136"/>
    </source>
</evidence>
<organism evidence="11 12">
    <name type="scientific">Drosophila virilis</name>
    <name type="common">Fruit fly</name>
    <dbReference type="NCBI Taxonomy" id="7244"/>
    <lineage>
        <taxon>Eukaryota</taxon>
        <taxon>Metazoa</taxon>
        <taxon>Ecdysozoa</taxon>
        <taxon>Arthropoda</taxon>
        <taxon>Hexapoda</taxon>
        <taxon>Insecta</taxon>
        <taxon>Pterygota</taxon>
        <taxon>Neoptera</taxon>
        <taxon>Endopterygota</taxon>
        <taxon>Diptera</taxon>
        <taxon>Brachycera</taxon>
        <taxon>Muscomorpha</taxon>
        <taxon>Ephydroidea</taxon>
        <taxon>Drosophilidae</taxon>
        <taxon>Drosophila</taxon>
    </lineage>
</organism>
<keyword evidence="5 10" id="KW-0276">Fatty acid metabolism</keyword>
<keyword evidence="3 10" id="KW-0808">Transferase</keyword>
<dbReference type="GO" id="GO:0005789">
    <property type="term" value="C:endoplasmic reticulum membrane"/>
    <property type="evidence" value="ECO:0007669"/>
    <property type="project" value="TreeGrafter"/>
</dbReference>
<evidence type="ECO:0000256" key="3">
    <source>
        <dbReference type="ARBA" id="ARBA00022679"/>
    </source>
</evidence>
<keyword evidence="8 10" id="KW-0472">Membrane</keyword>
<evidence type="ECO:0000256" key="1">
    <source>
        <dbReference type="ARBA" id="ARBA00004141"/>
    </source>
</evidence>
<evidence type="ECO:0000256" key="6">
    <source>
        <dbReference type="ARBA" id="ARBA00022989"/>
    </source>
</evidence>
<dbReference type="PANTHER" id="PTHR11157:SF116">
    <property type="entry name" value="ELONGATION OF VERY LONG CHAIN FATTY ACIDS PROTEIN-RELATED"/>
    <property type="match status" value="1"/>
</dbReference>
<proteinExistence type="inferred from homology"/>
<dbReference type="EC" id="2.3.1.199" evidence="10"/>
<dbReference type="GO" id="GO:0034625">
    <property type="term" value="P:fatty acid elongation, monounsaturated fatty acid"/>
    <property type="evidence" value="ECO:0007669"/>
    <property type="project" value="TreeGrafter"/>
</dbReference>
<dbReference type="PANTHER" id="PTHR11157">
    <property type="entry name" value="FATTY ACID ACYL TRANSFERASE-RELATED"/>
    <property type="match status" value="1"/>
</dbReference>
<evidence type="ECO:0000256" key="10">
    <source>
        <dbReference type="RuleBase" id="RU361115"/>
    </source>
</evidence>
<dbReference type="AlphaFoldDB" id="B4M4Z4"/>
<dbReference type="InterPro" id="IPR002076">
    <property type="entry name" value="ELO_fam"/>
</dbReference>
<dbReference type="GO" id="GO:0030148">
    <property type="term" value="P:sphingolipid biosynthetic process"/>
    <property type="evidence" value="ECO:0007669"/>
    <property type="project" value="TreeGrafter"/>
</dbReference>
<dbReference type="Pfam" id="PF01151">
    <property type="entry name" value="ELO"/>
    <property type="match status" value="1"/>
</dbReference>
<protein>
    <recommendedName>
        <fullName evidence="10">Elongation of very long chain fatty acids protein</fullName>
        <ecNumber evidence="10">2.3.1.199</ecNumber>
    </recommendedName>
    <alternativeName>
        <fullName evidence="10">Very-long-chain 3-oxoacyl-CoA synthase</fullName>
    </alternativeName>
</protein>
<feature type="transmembrane region" description="Helical" evidence="10">
    <location>
        <begin position="191"/>
        <end position="213"/>
    </location>
</feature>
<dbReference type="GO" id="GO:0009922">
    <property type="term" value="F:fatty acid elongase activity"/>
    <property type="evidence" value="ECO:0007669"/>
    <property type="project" value="UniProtKB-EC"/>
</dbReference>
<evidence type="ECO:0000256" key="5">
    <source>
        <dbReference type="ARBA" id="ARBA00022832"/>
    </source>
</evidence>
<accession>B4M4Z4</accession>
<reference evidence="11 12" key="1">
    <citation type="journal article" date="2007" name="Nature">
        <title>Evolution of genes and genomes on the Drosophila phylogeny.</title>
        <authorList>
            <consortium name="Drosophila 12 Genomes Consortium"/>
            <person name="Clark A.G."/>
            <person name="Eisen M.B."/>
            <person name="Smith D.R."/>
            <person name="Bergman C.M."/>
            <person name="Oliver B."/>
            <person name="Markow T.A."/>
            <person name="Kaufman T.C."/>
            <person name="Kellis M."/>
            <person name="Gelbart W."/>
            <person name="Iyer V.N."/>
            <person name="Pollard D.A."/>
            <person name="Sackton T.B."/>
            <person name="Larracuente A.M."/>
            <person name="Singh N.D."/>
            <person name="Abad J.P."/>
            <person name="Abt D.N."/>
            <person name="Adryan B."/>
            <person name="Aguade M."/>
            <person name="Akashi H."/>
            <person name="Anderson W.W."/>
            <person name="Aquadro C.F."/>
            <person name="Ardell D.H."/>
            <person name="Arguello R."/>
            <person name="Artieri C.G."/>
            <person name="Barbash D.A."/>
            <person name="Barker D."/>
            <person name="Barsanti P."/>
            <person name="Batterham P."/>
            <person name="Batzoglou S."/>
            <person name="Begun D."/>
            <person name="Bhutkar A."/>
            <person name="Blanco E."/>
            <person name="Bosak S.A."/>
            <person name="Bradley R.K."/>
            <person name="Brand A.D."/>
            <person name="Brent M.R."/>
            <person name="Brooks A.N."/>
            <person name="Brown R.H."/>
            <person name="Butlin R.K."/>
            <person name="Caggese C."/>
            <person name="Calvi B.R."/>
            <person name="Bernardo de Carvalho A."/>
            <person name="Caspi A."/>
            <person name="Castrezana S."/>
            <person name="Celniker S.E."/>
            <person name="Chang J.L."/>
            <person name="Chapple C."/>
            <person name="Chatterji S."/>
            <person name="Chinwalla A."/>
            <person name="Civetta A."/>
            <person name="Clifton S.W."/>
            <person name="Comeron J.M."/>
            <person name="Costello J.C."/>
            <person name="Coyne J.A."/>
            <person name="Daub J."/>
            <person name="David R.G."/>
            <person name="Delcher A.L."/>
            <person name="Delehaunty K."/>
            <person name="Do C.B."/>
            <person name="Ebling H."/>
            <person name="Edwards K."/>
            <person name="Eickbush T."/>
            <person name="Evans J.D."/>
            <person name="Filipski A."/>
            <person name="Findeiss S."/>
            <person name="Freyhult E."/>
            <person name="Fulton L."/>
            <person name="Fulton R."/>
            <person name="Garcia A.C."/>
            <person name="Gardiner A."/>
            <person name="Garfield D.A."/>
            <person name="Garvin B.E."/>
            <person name="Gibson G."/>
            <person name="Gilbert D."/>
            <person name="Gnerre S."/>
            <person name="Godfrey J."/>
            <person name="Good R."/>
            <person name="Gotea V."/>
            <person name="Gravely B."/>
            <person name="Greenberg A.J."/>
            <person name="Griffiths-Jones S."/>
            <person name="Gross S."/>
            <person name="Guigo R."/>
            <person name="Gustafson E.A."/>
            <person name="Haerty W."/>
            <person name="Hahn M.W."/>
            <person name="Halligan D.L."/>
            <person name="Halpern A.L."/>
            <person name="Halter G.M."/>
            <person name="Han M.V."/>
            <person name="Heger A."/>
            <person name="Hillier L."/>
            <person name="Hinrichs A.S."/>
            <person name="Holmes I."/>
            <person name="Hoskins R.A."/>
            <person name="Hubisz M.J."/>
            <person name="Hultmark D."/>
            <person name="Huntley M.A."/>
            <person name="Jaffe D.B."/>
            <person name="Jagadeeshan S."/>
            <person name="Jeck W.R."/>
            <person name="Johnson J."/>
            <person name="Jones C.D."/>
            <person name="Jordan W.C."/>
            <person name="Karpen G.H."/>
            <person name="Kataoka E."/>
            <person name="Keightley P.D."/>
            <person name="Kheradpour P."/>
            <person name="Kirkness E.F."/>
            <person name="Koerich L.B."/>
            <person name="Kristiansen K."/>
            <person name="Kudrna D."/>
            <person name="Kulathinal R.J."/>
            <person name="Kumar S."/>
            <person name="Kwok R."/>
            <person name="Lander E."/>
            <person name="Langley C.H."/>
            <person name="Lapoint R."/>
            <person name="Lazzaro B.P."/>
            <person name="Lee S.J."/>
            <person name="Levesque L."/>
            <person name="Li R."/>
            <person name="Lin C.F."/>
            <person name="Lin M.F."/>
            <person name="Lindblad-Toh K."/>
            <person name="Llopart A."/>
            <person name="Long M."/>
            <person name="Low L."/>
            <person name="Lozovsky E."/>
            <person name="Lu J."/>
            <person name="Luo M."/>
            <person name="Machado C.A."/>
            <person name="Makalowski W."/>
            <person name="Marzo M."/>
            <person name="Matsuda M."/>
            <person name="Matzkin L."/>
            <person name="McAllister B."/>
            <person name="McBride C.S."/>
            <person name="McKernan B."/>
            <person name="McKernan K."/>
            <person name="Mendez-Lago M."/>
            <person name="Minx P."/>
            <person name="Mollenhauer M.U."/>
            <person name="Montooth K."/>
            <person name="Mount S.M."/>
            <person name="Mu X."/>
            <person name="Myers E."/>
            <person name="Negre B."/>
            <person name="Newfeld S."/>
            <person name="Nielsen R."/>
            <person name="Noor M.A."/>
            <person name="O'Grady P."/>
            <person name="Pachter L."/>
            <person name="Papaceit M."/>
            <person name="Parisi M.J."/>
            <person name="Parisi M."/>
            <person name="Parts L."/>
            <person name="Pedersen J.S."/>
            <person name="Pesole G."/>
            <person name="Phillippy A.M."/>
            <person name="Ponting C.P."/>
            <person name="Pop M."/>
            <person name="Porcelli D."/>
            <person name="Powell J.R."/>
            <person name="Prohaska S."/>
            <person name="Pruitt K."/>
            <person name="Puig M."/>
            <person name="Quesneville H."/>
            <person name="Ram K.R."/>
            <person name="Rand D."/>
            <person name="Rasmussen M.D."/>
            <person name="Reed L.K."/>
            <person name="Reenan R."/>
            <person name="Reily A."/>
            <person name="Remington K.A."/>
            <person name="Rieger T.T."/>
            <person name="Ritchie M.G."/>
            <person name="Robin C."/>
            <person name="Rogers Y.H."/>
            <person name="Rohde C."/>
            <person name="Rozas J."/>
            <person name="Rubenfield M.J."/>
            <person name="Ruiz A."/>
            <person name="Russo S."/>
            <person name="Salzberg S.L."/>
            <person name="Sanchez-Gracia A."/>
            <person name="Saranga D.J."/>
            <person name="Sato H."/>
            <person name="Schaeffer S.W."/>
            <person name="Schatz M.C."/>
            <person name="Schlenke T."/>
            <person name="Schwartz R."/>
            <person name="Segarra C."/>
            <person name="Singh R.S."/>
            <person name="Sirot L."/>
            <person name="Sirota M."/>
            <person name="Sisneros N.B."/>
            <person name="Smith C.D."/>
            <person name="Smith T.F."/>
            <person name="Spieth J."/>
            <person name="Stage D.E."/>
            <person name="Stark A."/>
            <person name="Stephan W."/>
            <person name="Strausberg R.L."/>
            <person name="Strempel S."/>
            <person name="Sturgill D."/>
            <person name="Sutton G."/>
            <person name="Sutton G.G."/>
            <person name="Tao W."/>
            <person name="Teichmann S."/>
            <person name="Tobari Y.N."/>
            <person name="Tomimura Y."/>
            <person name="Tsolas J.M."/>
            <person name="Valente V.L."/>
            <person name="Venter E."/>
            <person name="Venter J.C."/>
            <person name="Vicario S."/>
            <person name="Vieira F.G."/>
            <person name="Vilella A.J."/>
            <person name="Villasante A."/>
            <person name="Walenz B."/>
            <person name="Wang J."/>
            <person name="Wasserman M."/>
            <person name="Watts T."/>
            <person name="Wilson D."/>
            <person name="Wilson R.K."/>
            <person name="Wing R.A."/>
            <person name="Wolfner M.F."/>
            <person name="Wong A."/>
            <person name="Wong G.K."/>
            <person name="Wu C.I."/>
            <person name="Wu G."/>
            <person name="Yamamoto D."/>
            <person name="Yang H.P."/>
            <person name="Yang S.P."/>
            <person name="Yorke J.A."/>
            <person name="Yoshida K."/>
            <person name="Zdobnov E."/>
            <person name="Zhang P."/>
            <person name="Zhang Y."/>
            <person name="Zimin A.V."/>
            <person name="Baldwin J."/>
            <person name="Abdouelleil A."/>
            <person name="Abdulkadir J."/>
            <person name="Abebe A."/>
            <person name="Abera B."/>
            <person name="Abreu J."/>
            <person name="Acer S.C."/>
            <person name="Aftuck L."/>
            <person name="Alexander A."/>
            <person name="An P."/>
            <person name="Anderson E."/>
            <person name="Anderson S."/>
            <person name="Arachi H."/>
            <person name="Azer M."/>
            <person name="Bachantsang P."/>
            <person name="Barry A."/>
            <person name="Bayul T."/>
            <person name="Berlin A."/>
            <person name="Bessette D."/>
            <person name="Bloom T."/>
            <person name="Blye J."/>
            <person name="Boguslavskiy L."/>
            <person name="Bonnet C."/>
            <person name="Boukhgalter B."/>
            <person name="Bourzgui I."/>
            <person name="Brown A."/>
            <person name="Cahill P."/>
            <person name="Channer S."/>
            <person name="Cheshatsang Y."/>
            <person name="Chuda L."/>
            <person name="Citroen M."/>
            <person name="Collymore A."/>
            <person name="Cooke P."/>
            <person name="Costello M."/>
            <person name="D'Aco K."/>
            <person name="Daza R."/>
            <person name="De Haan G."/>
            <person name="DeGray S."/>
            <person name="DeMaso C."/>
            <person name="Dhargay N."/>
            <person name="Dooley K."/>
            <person name="Dooley E."/>
            <person name="Doricent M."/>
            <person name="Dorje P."/>
            <person name="Dorjee K."/>
            <person name="Dupes A."/>
            <person name="Elong R."/>
            <person name="Falk J."/>
            <person name="Farina A."/>
            <person name="Faro S."/>
            <person name="Ferguson D."/>
            <person name="Fisher S."/>
            <person name="Foley C.D."/>
            <person name="Franke A."/>
            <person name="Friedrich D."/>
            <person name="Gadbois L."/>
            <person name="Gearin G."/>
            <person name="Gearin C.R."/>
            <person name="Giannoukos G."/>
            <person name="Goode T."/>
            <person name="Graham J."/>
            <person name="Grandbois E."/>
            <person name="Grewal S."/>
            <person name="Gyaltsen K."/>
            <person name="Hafez N."/>
            <person name="Hagos B."/>
            <person name="Hall J."/>
            <person name="Henson C."/>
            <person name="Hollinger A."/>
            <person name="Honan T."/>
            <person name="Huard M.D."/>
            <person name="Hughes L."/>
            <person name="Hurhula B."/>
            <person name="Husby M.E."/>
            <person name="Kamat A."/>
            <person name="Kanga B."/>
            <person name="Kashin S."/>
            <person name="Khazanovich D."/>
            <person name="Kisner P."/>
            <person name="Lance K."/>
            <person name="Lara M."/>
            <person name="Lee W."/>
            <person name="Lennon N."/>
            <person name="Letendre F."/>
            <person name="LeVine R."/>
            <person name="Lipovsky A."/>
            <person name="Liu X."/>
            <person name="Liu J."/>
            <person name="Liu S."/>
            <person name="Lokyitsang T."/>
            <person name="Lokyitsang Y."/>
            <person name="Lubonja R."/>
            <person name="Lui A."/>
            <person name="MacDonald P."/>
            <person name="Magnisalis V."/>
            <person name="Maru K."/>
            <person name="Matthews C."/>
            <person name="McCusker W."/>
            <person name="McDonough S."/>
            <person name="Mehta T."/>
            <person name="Meldrim J."/>
            <person name="Meneus L."/>
            <person name="Mihai O."/>
            <person name="Mihalev A."/>
            <person name="Mihova T."/>
            <person name="Mittelman R."/>
            <person name="Mlenga V."/>
            <person name="Montmayeur A."/>
            <person name="Mulrain L."/>
            <person name="Navidi A."/>
            <person name="Naylor J."/>
            <person name="Negash T."/>
            <person name="Nguyen T."/>
            <person name="Nguyen N."/>
            <person name="Nicol R."/>
            <person name="Norbu C."/>
            <person name="Norbu N."/>
            <person name="Novod N."/>
            <person name="O'Neill B."/>
            <person name="Osman S."/>
            <person name="Markiewicz E."/>
            <person name="Oyono O.L."/>
            <person name="Patti C."/>
            <person name="Phunkhang P."/>
            <person name="Pierre F."/>
            <person name="Priest M."/>
            <person name="Raghuraman S."/>
            <person name="Rege F."/>
            <person name="Reyes R."/>
            <person name="Rise C."/>
            <person name="Rogov P."/>
            <person name="Ross K."/>
            <person name="Ryan E."/>
            <person name="Settipalli S."/>
            <person name="Shea T."/>
            <person name="Sherpa N."/>
            <person name="Shi L."/>
            <person name="Shih D."/>
            <person name="Sparrow T."/>
            <person name="Spaulding J."/>
            <person name="Stalker J."/>
            <person name="Stange-Thomann N."/>
            <person name="Stavropoulos S."/>
            <person name="Stone C."/>
            <person name="Strader C."/>
            <person name="Tesfaye S."/>
            <person name="Thomson T."/>
            <person name="Thoulutsang Y."/>
            <person name="Thoulutsang D."/>
            <person name="Topham K."/>
            <person name="Topping I."/>
            <person name="Tsamla T."/>
            <person name="Vassiliev H."/>
            <person name="Vo A."/>
            <person name="Wangchuk T."/>
            <person name="Wangdi T."/>
            <person name="Weiand M."/>
            <person name="Wilkinson J."/>
            <person name="Wilson A."/>
            <person name="Yadav S."/>
            <person name="Young G."/>
            <person name="Yu Q."/>
            <person name="Zembek L."/>
            <person name="Zhong D."/>
            <person name="Zimmer A."/>
            <person name="Zwirko Z."/>
            <person name="Jaffe D.B."/>
            <person name="Alvarez P."/>
            <person name="Brockman W."/>
            <person name="Butler J."/>
            <person name="Chin C."/>
            <person name="Gnerre S."/>
            <person name="Grabherr M."/>
            <person name="Kleber M."/>
            <person name="Mauceli E."/>
            <person name="MacCallum I."/>
        </authorList>
    </citation>
    <scope>NUCLEOTIDE SEQUENCE [LARGE SCALE GENOMIC DNA]</scope>
    <source>
        <strain evidence="12">Tucson 15010-1051.87</strain>
    </source>
</reference>
<comment type="subcellular location">
    <subcellularLocation>
        <location evidence="1">Membrane</location>
        <topology evidence="1">Multi-pass membrane protein</topology>
    </subcellularLocation>
</comment>
<feature type="transmembrane region" description="Helical" evidence="10">
    <location>
        <begin position="156"/>
        <end position="179"/>
    </location>
</feature>
<keyword evidence="4 10" id="KW-0812">Transmembrane</keyword>
<keyword evidence="2 10" id="KW-0444">Lipid biosynthesis</keyword>
<evidence type="ECO:0000313" key="12">
    <source>
        <dbReference type="Proteomes" id="UP000008792"/>
    </source>
</evidence>
<feature type="transmembrane region" description="Helical" evidence="10">
    <location>
        <begin position="63"/>
        <end position="83"/>
    </location>
</feature>
<evidence type="ECO:0000256" key="2">
    <source>
        <dbReference type="ARBA" id="ARBA00022516"/>
    </source>
</evidence>
<comment type="similarity">
    <text evidence="10">Belongs to the ELO family.</text>
</comment>
<keyword evidence="7 10" id="KW-0443">Lipid metabolism</keyword>
<dbReference type="eggNOG" id="KOG3071">
    <property type="taxonomic scope" value="Eukaryota"/>
</dbReference>
<evidence type="ECO:0000256" key="4">
    <source>
        <dbReference type="ARBA" id="ARBA00022692"/>
    </source>
</evidence>
<dbReference type="OMA" id="FANFYTH"/>
<dbReference type="EMBL" id="CH940652">
    <property type="protein sequence ID" value="EDW59705.1"/>
    <property type="molecule type" value="Genomic_DNA"/>
</dbReference>
<name>B4M4Z4_DROVI</name>
<dbReference type="PhylomeDB" id="B4M4Z4"/>
<evidence type="ECO:0000256" key="7">
    <source>
        <dbReference type="ARBA" id="ARBA00023098"/>
    </source>
</evidence>
<keyword evidence="9 10" id="KW-0275">Fatty acid biosynthesis</keyword>
<keyword evidence="6 10" id="KW-1133">Transmembrane helix</keyword>
<dbReference type="GO" id="GO:0034626">
    <property type="term" value="P:fatty acid elongation, polyunsaturated fatty acid"/>
    <property type="evidence" value="ECO:0007669"/>
    <property type="project" value="TreeGrafter"/>
</dbReference>
<dbReference type="KEGG" id="dvi:6633119"/>
<dbReference type="HOGENOM" id="CLU_048483_0_2_1"/>
<dbReference type="FunCoup" id="B4M4Z4">
    <property type="interactions" value="29"/>
</dbReference>
<gene>
    <name evidence="11" type="primary">Dvir\GJ11028</name>
    <name evidence="11" type="ORF">Dvir_GJ11028</name>
</gene>
<dbReference type="OrthoDB" id="434092at2759"/>
<feature type="transmembrane region" description="Helical" evidence="10">
    <location>
        <begin position="225"/>
        <end position="246"/>
    </location>
</feature>
<dbReference type="GO" id="GO:0019367">
    <property type="term" value="P:fatty acid elongation, saturated fatty acid"/>
    <property type="evidence" value="ECO:0007669"/>
    <property type="project" value="TreeGrafter"/>
</dbReference>
<sequence length="261" mass="30734">MFEIFTRPPADPVQLPLTFSPWPVTLIVAGYLLFVLKLGRLFMANRAPYDLRTVLRVYNLFQIVYNGTLFMLAIYVIFVGRPYNLNCITVLPQDSPFKTLERVLSYAYYINKYFDLLDTIFIVLRKSYKQISGLHLLHHLYMPITGYYVIRFNGYGGHLIVAGVLNLFVHVVMYSYYYISSQIPPANRRFWWKEYITLLQMLQFVIVFAHTIWTQMQPNCEVPRALTYMSLFAATALFLMFANFYTHAYILAKTKKKHFND</sequence>
<dbReference type="InParanoid" id="B4M4Z4"/>
<dbReference type="Proteomes" id="UP000008792">
    <property type="component" value="Unassembled WGS sequence"/>
</dbReference>
<evidence type="ECO:0000313" key="11">
    <source>
        <dbReference type="EMBL" id="EDW59705.1"/>
    </source>
</evidence>
<evidence type="ECO:0000256" key="9">
    <source>
        <dbReference type="ARBA" id="ARBA00023160"/>
    </source>
</evidence>